<gene>
    <name evidence="2" type="ORF">LVJ94_28345</name>
</gene>
<feature type="signal peptide" evidence="1">
    <location>
        <begin position="1"/>
        <end position="22"/>
    </location>
</feature>
<dbReference type="EMBL" id="CP089983">
    <property type="protein sequence ID" value="WXB00820.1"/>
    <property type="molecule type" value="Genomic_DNA"/>
</dbReference>
<evidence type="ECO:0000256" key="1">
    <source>
        <dbReference type="SAM" id="SignalP"/>
    </source>
</evidence>
<evidence type="ECO:0000313" key="2">
    <source>
        <dbReference type="EMBL" id="WXB00820.1"/>
    </source>
</evidence>
<dbReference type="Proteomes" id="UP001374803">
    <property type="component" value="Chromosome"/>
</dbReference>
<name>A0ABZ2KRZ9_9BACT</name>
<reference evidence="2" key="1">
    <citation type="submission" date="2021-12" db="EMBL/GenBank/DDBJ databases">
        <title>Discovery of the Pendulisporaceae a myxobacterial family with distinct sporulation behavior and unique specialized metabolism.</title>
        <authorList>
            <person name="Garcia R."/>
            <person name="Popoff A."/>
            <person name="Bader C.D."/>
            <person name="Loehr J."/>
            <person name="Walesch S."/>
            <person name="Walt C."/>
            <person name="Boldt J."/>
            <person name="Bunk B."/>
            <person name="Haeckl F.J.F.P.J."/>
            <person name="Gunesch A.P."/>
            <person name="Birkelbach J."/>
            <person name="Nuebel U."/>
            <person name="Pietschmann T."/>
            <person name="Bach T."/>
            <person name="Mueller R."/>
        </authorList>
    </citation>
    <scope>NUCLEOTIDE SEQUENCE</scope>
    <source>
        <strain evidence="2">MSr11367</strain>
    </source>
</reference>
<organism evidence="2 3">
    <name type="scientific">Pendulispora rubella</name>
    <dbReference type="NCBI Taxonomy" id="2741070"/>
    <lineage>
        <taxon>Bacteria</taxon>
        <taxon>Pseudomonadati</taxon>
        <taxon>Myxococcota</taxon>
        <taxon>Myxococcia</taxon>
        <taxon>Myxococcales</taxon>
        <taxon>Sorangiineae</taxon>
        <taxon>Pendulisporaceae</taxon>
        <taxon>Pendulispora</taxon>
    </lineage>
</organism>
<proteinExistence type="predicted"/>
<evidence type="ECO:0000313" key="3">
    <source>
        <dbReference type="Proteomes" id="UP001374803"/>
    </source>
</evidence>
<feature type="chain" id="PRO_5046567512" description="Lipoprotein" evidence="1">
    <location>
        <begin position="23"/>
        <end position="195"/>
    </location>
</feature>
<keyword evidence="1" id="KW-0732">Signal</keyword>
<dbReference type="RefSeq" id="WP_394830422.1">
    <property type="nucleotide sequence ID" value="NZ_CP089929.1"/>
</dbReference>
<keyword evidence="3" id="KW-1185">Reference proteome</keyword>
<protein>
    <recommendedName>
        <fullName evidence="4">Lipoprotein</fullName>
    </recommendedName>
</protein>
<accession>A0ABZ2KRZ9</accession>
<sequence length="195" mass="20365">MKRHFVLALGVLASLAAFPACSSDDDDHGAVVETITMDCYAETTAGPALDYTVSGNTLTITANGQSSQATRSGAASGDKPIYGTWQLPTVPVSGSNAAKHKAMVSGNVRIDANRITLTSNCSSLEHTMSASSSSPVTITDTTIQLLESHKEVKHWSSRTGESTLTKTSIDTLAVQPQLDDVNVVSAGAVFPFAAY</sequence>
<evidence type="ECO:0008006" key="4">
    <source>
        <dbReference type="Google" id="ProtNLM"/>
    </source>
</evidence>